<sequence>MAPQNVSVSQNTPRASSAAPHQTHSQQPRCRFGFPSQPWNEYVLHKERKKVSPHLPQTTQGPLLVDWQAQDVFKDQAARLCAFGGAYWPLATAHSDPLWVRTCFGRVNGAPG</sequence>
<name>A0A7S4FVX1_9EUGL</name>
<feature type="region of interest" description="Disordered" evidence="1">
    <location>
        <begin position="1"/>
        <end position="30"/>
    </location>
</feature>
<feature type="compositionally biased region" description="Polar residues" evidence="1">
    <location>
        <begin position="1"/>
        <end position="28"/>
    </location>
</feature>
<dbReference type="EMBL" id="HBJA01080307">
    <property type="protein sequence ID" value="CAE0816928.1"/>
    <property type="molecule type" value="Transcribed_RNA"/>
</dbReference>
<evidence type="ECO:0000256" key="1">
    <source>
        <dbReference type="SAM" id="MobiDB-lite"/>
    </source>
</evidence>
<proteinExistence type="predicted"/>
<reference evidence="2" key="1">
    <citation type="submission" date="2021-01" db="EMBL/GenBank/DDBJ databases">
        <authorList>
            <person name="Corre E."/>
            <person name="Pelletier E."/>
            <person name="Niang G."/>
            <person name="Scheremetjew M."/>
            <person name="Finn R."/>
            <person name="Kale V."/>
            <person name="Holt S."/>
            <person name="Cochrane G."/>
            <person name="Meng A."/>
            <person name="Brown T."/>
            <person name="Cohen L."/>
        </authorList>
    </citation>
    <scope>NUCLEOTIDE SEQUENCE</scope>
    <source>
        <strain evidence="2">CCMP1594</strain>
    </source>
</reference>
<dbReference type="AlphaFoldDB" id="A0A7S4FVX1"/>
<protein>
    <submittedName>
        <fullName evidence="2">Uncharacterized protein</fullName>
    </submittedName>
</protein>
<gene>
    <name evidence="2" type="ORF">EGYM00163_LOCUS28089</name>
</gene>
<accession>A0A7S4FVX1</accession>
<organism evidence="2">
    <name type="scientific">Eutreptiella gymnastica</name>
    <dbReference type="NCBI Taxonomy" id="73025"/>
    <lineage>
        <taxon>Eukaryota</taxon>
        <taxon>Discoba</taxon>
        <taxon>Euglenozoa</taxon>
        <taxon>Euglenida</taxon>
        <taxon>Spirocuta</taxon>
        <taxon>Euglenophyceae</taxon>
        <taxon>Eutreptiales</taxon>
        <taxon>Eutreptiaceae</taxon>
        <taxon>Eutreptiella</taxon>
    </lineage>
</organism>
<evidence type="ECO:0000313" key="2">
    <source>
        <dbReference type="EMBL" id="CAE0816928.1"/>
    </source>
</evidence>